<dbReference type="GO" id="GO:0005524">
    <property type="term" value="F:ATP binding"/>
    <property type="evidence" value="ECO:0007669"/>
    <property type="project" value="InterPro"/>
</dbReference>
<keyword evidence="13" id="KW-1185">Reference proteome</keyword>
<reference evidence="12 13" key="1">
    <citation type="journal article" date="2013" name="Genome Announc.">
        <title>Draft Genome Sequence of Winogradskyella psychrotolerans RS-3T, Isolated from the Marine Transect of Kongsfjorden, Ny-Alesund, Svalbard, Arctic Ocean.</title>
        <authorList>
            <person name="Kumar Pinnaka A."/>
            <person name="Ara S."/>
            <person name="Singh A."/>
            <person name="Shivaji S."/>
        </authorList>
    </citation>
    <scope>NUCLEOTIDE SEQUENCE [LARGE SCALE GENOMIC DNA]</scope>
    <source>
        <strain evidence="12 13">RS-3</strain>
    </source>
</reference>
<gene>
    <name evidence="12" type="ORF">ADIWIN_1806</name>
</gene>
<feature type="transmembrane region" description="Helical" evidence="10">
    <location>
        <begin position="294"/>
        <end position="315"/>
    </location>
</feature>
<dbReference type="OrthoDB" id="1100563at2"/>
<dbReference type="EMBL" id="ATMR01000095">
    <property type="protein sequence ID" value="EPR73025.1"/>
    <property type="molecule type" value="Genomic_DNA"/>
</dbReference>
<feature type="transmembrane region" description="Helical" evidence="10">
    <location>
        <begin position="269"/>
        <end position="288"/>
    </location>
</feature>
<keyword evidence="3 10" id="KW-0812">Transmembrane</keyword>
<comment type="subcellular location">
    <subcellularLocation>
        <location evidence="1">Membrane</location>
        <topology evidence="1">Multi-pass membrane protein</topology>
    </subcellularLocation>
</comment>
<dbReference type="Pfam" id="PF03412">
    <property type="entry name" value="Peptidase_C39"/>
    <property type="match status" value="1"/>
</dbReference>
<dbReference type="GO" id="GO:0008233">
    <property type="term" value="F:peptidase activity"/>
    <property type="evidence" value="ECO:0007669"/>
    <property type="project" value="InterPro"/>
</dbReference>
<evidence type="ECO:0000259" key="11">
    <source>
        <dbReference type="SMART" id="SM00756"/>
    </source>
</evidence>
<evidence type="ECO:0000256" key="6">
    <source>
        <dbReference type="ARBA" id="ARBA00023002"/>
    </source>
</evidence>
<comment type="caution">
    <text evidence="12">The sequence shown here is derived from an EMBL/GenBank/DDBJ whole genome shotgun (WGS) entry which is preliminary data.</text>
</comment>
<dbReference type="GO" id="GO:0016491">
    <property type="term" value="F:oxidoreductase activity"/>
    <property type="evidence" value="ECO:0007669"/>
    <property type="project" value="UniProtKB-KW"/>
</dbReference>
<evidence type="ECO:0000256" key="8">
    <source>
        <dbReference type="ARBA" id="ARBA00023157"/>
    </source>
</evidence>
<dbReference type="Proteomes" id="UP000014962">
    <property type="component" value="Unassembled WGS sequence"/>
</dbReference>
<dbReference type="SMART" id="SM00756">
    <property type="entry name" value="VKc"/>
    <property type="match status" value="1"/>
</dbReference>
<dbReference type="Gene3D" id="1.20.1440.130">
    <property type="entry name" value="VKOR domain"/>
    <property type="match status" value="1"/>
</dbReference>
<keyword evidence="8" id="KW-1015">Disulfide bond</keyword>
<evidence type="ECO:0000313" key="13">
    <source>
        <dbReference type="Proteomes" id="UP000014962"/>
    </source>
</evidence>
<evidence type="ECO:0000256" key="1">
    <source>
        <dbReference type="ARBA" id="ARBA00004141"/>
    </source>
</evidence>
<keyword evidence="6" id="KW-0560">Oxidoreductase</keyword>
<dbReference type="Pfam" id="PF13462">
    <property type="entry name" value="Thioredoxin_4"/>
    <property type="match status" value="1"/>
</dbReference>
<feature type="transmembrane region" description="Helical" evidence="10">
    <location>
        <begin position="158"/>
        <end position="178"/>
    </location>
</feature>
<keyword evidence="4" id="KW-0874">Quinone</keyword>
<protein>
    <recommendedName>
        <fullName evidence="11">Vitamin K epoxide reductase domain-containing protein</fullName>
    </recommendedName>
</protein>
<dbReference type="GO" id="GO:0006508">
    <property type="term" value="P:proteolysis"/>
    <property type="evidence" value="ECO:0007669"/>
    <property type="project" value="InterPro"/>
</dbReference>
<accession>S7VRZ7</accession>
<proteinExistence type="inferred from homology"/>
<feature type="transmembrane region" description="Helical" evidence="10">
    <location>
        <begin position="214"/>
        <end position="233"/>
    </location>
</feature>
<keyword evidence="7 10" id="KW-0472">Membrane</keyword>
<feature type="domain" description="Vitamin K epoxide reductase" evidence="11">
    <location>
        <begin position="156"/>
        <end position="288"/>
    </location>
</feature>
<organism evidence="12 13">
    <name type="scientific">Winogradskyella psychrotolerans RS-3</name>
    <dbReference type="NCBI Taxonomy" id="641526"/>
    <lineage>
        <taxon>Bacteria</taxon>
        <taxon>Pseudomonadati</taxon>
        <taxon>Bacteroidota</taxon>
        <taxon>Flavobacteriia</taxon>
        <taxon>Flavobacteriales</taxon>
        <taxon>Flavobacteriaceae</taxon>
        <taxon>Winogradskyella</taxon>
    </lineage>
</organism>
<keyword evidence="9" id="KW-0676">Redox-active center</keyword>
<dbReference type="Gene3D" id="3.90.70.10">
    <property type="entry name" value="Cysteine proteinases"/>
    <property type="match status" value="1"/>
</dbReference>
<evidence type="ECO:0000256" key="7">
    <source>
        <dbReference type="ARBA" id="ARBA00023136"/>
    </source>
</evidence>
<dbReference type="AlphaFoldDB" id="S7VRZ7"/>
<evidence type="ECO:0000256" key="9">
    <source>
        <dbReference type="ARBA" id="ARBA00023284"/>
    </source>
</evidence>
<comment type="similarity">
    <text evidence="2">Belongs to the VKOR family.</text>
</comment>
<evidence type="ECO:0000256" key="10">
    <source>
        <dbReference type="SAM" id="Phobius"/>
    </source>
</evidence>
<evidence type="ECO:0000256" key="5">
    <source>
        <dbReference type="ARBA" id="ARBA00022989"/>
    </source>
</evidence>
<feature type="transmembrane region" description="Helical" evidence="10">
    <location>
        <begin position="135"/>
        <end position="152"/>
    </location>
</feature>
<dbReference type="SUPFAM" id="SSF52833">
    <property type="entry name" value="Thioredoxin-like"/>
    <property type="match status" value="1"/>
</dbReference>
<dbReference type="RefSeq" id="WP_020897623.1">
    <property type="nucleotide sequence ID" value="NZ_ATMR01000095.1"/>
</dbReference>
<evidence type="ECO:0000256" key="4">
    <source>
        <dbReference type="ARBA" id="ARBA00022719"/>
    </source>
</evidence>
<evidence type="ECO:0000313" key="12">
    <source>
        <dbReference type="EMBL" id="EPR73025.1"/>
    </source>
</evidence>
<sequence length="528" mass="60499">MKDASVFLLAQLLKEYKYSISKQQLALRLLSDSDNLVLSFTNTLDYFNVEHIAANVPKTALEQLPHHFIAQVSNGKTEYIALASKETNNTIKIQLSEEKIVTLSENQFLNDWTGFIIAIEENKAIGKASLSKDSITKVFLLLFSLSFLGYVFLVTNSILLTTYFALSLIGLGLGYLIIKEKIGQQTFASKYCKITTITNCVNVLNSKSAKVFKTIDLSDTVIMYFTVITVYSLLRPFSILALIISAIALPVVLYSIYQQYFTIKKWCPLCLGVAFVLVLQFSTLLATYETTLFQYSDILLLTTVLAITIIGWLALKPLLLLEQKNITLEIENLSFRRNHKLFIPYYNALTQLDTEDCTIPQIVLGAENPIIKLTIITNPLCKSCIEAHKTYIDLLQKYKDSIQLNFRFLVPNKDRADNKTIISERLLQLYFENDTKVFLNAFNDWYSNGNTKIWTKKWGKCKDLKYNKILSQQIYWCLKQGIESTPIILINKKLFPKNYSFKDIEHFVEPILEQEMLKTKKEINNIHA</sequence>
<dbReference type="InterPro" id="IPR012336">
    <property type="entry name" value="Thioredoxin-like_fold"/>
</dbReference>
<evidence type="ECO:0000256" key="3">
    <source>
        <dbReference type="ARBA" id="ARBA00022692"/>
    </source>
</evidence>
<dbReference type="STRING" id="641526.ADIWIN_1806"/>
<dbReference type="GO" id="GO:0048038">
    <property type="term" value="F:quinone binding"/>
    <property type="evidence" value="ECO:0007669"/>
    <property type="project" value="UniProtKB-KW"/>
</dbReference>
<dbReference type="eggNOG" id="COG1651">
    <property type="taxonomic scope" value="Bacteria"/>
</dbReference>
<dbReference type="InterPro" id="IPR036249">
    <property type="entry name" value="Thioredoxin-like_sf"/>
</dbReference>
<dbReference type="Pfam" id="PF07884">
    <property type="entry name" value="VKOR"/>
    <property type="match status" value="1"/>
</dbReference>
<keyword evidence="5 10" id="KW-1133">Transmembrane helix</keyword>
<name>S7VRZ7_9FLAO</name>
<dbReference type="InterPro" id="IPR005074">
    <property type="entry name" value="Peptidase_C39"/>
</dbReference>
<dbReference type="Gene3D" id="3.40.30.10">
    <property type="entry name" value="Glutaredoxin"/>
    <property type="match status" value="1"/>
</dbReference>
<evidence type="ECO:0000256" key="2">
    <source>
        <dbReference type="ARBA" id="ARBA00006214"/>
    </source>
</evidence>
<dbReference type="InterPro" id="IPR038354">
    <property type="entry name" value="VKOR_sf"/>
</dbReference>
<dbReference type="GO" id="GO:0016020">
    <property type="term" value="C:membrane"/>
    <property type="evidence" value="ECO:0007669"/>
    <property type="project" value="UniProtKB-SubCell"/>
</dbReference>
<feature type="transmembrane region" description="Helical" evidence="10">
    <location>
        <begin position="239"/>
        <end position="257"/>
    </location>
</feature>
<dbReference type="CDD" id="cd12921">
    <property type="entry name" value="VKOR_4"/>
    <property type="match status" value="1"/>
</dbReference>
<dbReference type="InterPro" id="IPR012932">
    <property type="entry name" value="VKOR"/>
</dbReference>